<dbReference type="Proteomes" id="UP000192569">
    <property type="component" value="Chromosome I"/>
</dbReference>
<evidence type="ECO:0000313" key="2">
    <source>
        <dbReference type="Proteomes" id="UP000192569"/>
    </source>
</evidence>
<gene>
    <name evidence="1" type="ORF">SAMN00808754_1470</name>
</gene>
<name>A0A1W1VSR7_9FIRM</name>
<organism evidence="1 2">
    <name type="scientific">Thermanaeromonas toyohensis ToBE</name>
    <dbReference type="NCBI Taxonomy" id="698762"/>
    <lineage>
        <taxon>Bacteria</taxon>
        <taxon>Bacillati</taxon>
        <taxon>Bacillota</taxon>
        <taxon>Clostridia</taxon>
        <taxon>Neomoorellales</taxon>
        <taxon>Neomoorellaceae</taxon>
        <taxon>Thermanaeromonas</taxon>
    </lineage>
</organism>
<dbReference type="STRING" id="698762.SAMN00808754_1470"/>
<dbReference type="AlphaFoldDB" id="A0A1W1VSR7"/>
<accession>A0A1W1VSR7</accession>
<dbReference type="EMBL" id="LT838272">
    <property type="protein sequence ID" value="SMB96376.1"/>
    <property type="molecule type" value="Genomic_DNA"/>
</dbReference>
<evidence type="ECO:0000313" key="1">
    <source>
        <dbReference type="EMBL" id="SMB96376.1"/>
    </source>
</evidence>
<protein>
    <submittedName>
        <fullName evidence="1">Uncharacterized protein</fullName>
    </submittedName>
</protein>
<proteinExistence type="predicted"/>
<reference evidence="1 2" key="1">
    <citation type="submission" date="2017-04" db="EMBL/GenBank/DDBJ databases">
        <authorList>
            <person name="Afonso C.L."/>
            <person name="Miller P.J."/>
            <person name="Scott M.A."/>
            <person name="Spackman E."/>
            <person name="Goraichik I."/>
            <person name="Dimitrov K.M."/>
            <person name="Suarez D.L."/>
            <person name="Swayne D.E."/>
        </authorList>
    </citation>
    <scope>NUCLEOTIDE SEQUENCE [LARGE SCALE GENOMIC DNA]</scope>
    <source>
        <strain evidence="1 2">ToBE</strain>
    </source>
</reference>
<sequence>MKRTGQVRQICREVAKGKLPQSVFESDFNHERQINESRYFVRKVLERGRSKWEDGGFLRTAYMF</sequence>
<keyword evidence="2" id="KW-1185">Reference proteome</keyword>